<dbReference type="InterPro" id="IPR023801">
    <property type="entry name" value="His_deacetylse_dom"/>
</dbReference>
<evidence type="ECO:0000256" key="1">
    <source>
        <dbReference type="ARBA" id="ARBA00005947"/>
    </source>
</evidence>
<dbReference type="InterPro" id="IPR023696">
    <property type="entry name" value="Ureohydrolase_dom_sf"/>
</dbReference>
<dbReference type="InterPro" id="IPR000286">
    <property type="entry name" value="HDACs"/>
</dbReference>
<reference evidence="3" key="1">
    <citation type="submission" date="2018-10" db="EMBL/GenBank/DDBJ databases">
        <title>Iterative Subtractive Binning of Freshwater Chronoseries Metagenomes Recovers Nearly Complete Genomes from over Four Hundred Novel Species.</title>
        <authorList>
            <person name="Rodriguez-R L.M."/>
            <person name="Tsementzi D."/>
            <person name="Luo C."/>
            <person name="Konstantinidis K.T."/>
        </authorList>
    </citation>
    <scope>NUCLEOTIDE SEQUENCE</scope>
    <source>
        <strain evidence="3">WB5_2A_028</strain>
    </source>
</reference>
<protein>
    <recommendedName>
        <fullName evidence="2">Histone deacetylase domain-containing protein</fullName>
    </recommendedName>
</protein>
<dbReference type="InterPro" id="IPR037138">
    <property type="entry name" value="His_deacetylse_dom_sf"/>
</dbReference>
<dbReference type="SUPFAM" id="SSF52768">
    <property type="entry name" value="Arginase/deacetylase"/>
    <property type="match status" value="1"/>
</dbReference>
<sequence length="181" mass="20796">MEHAILVHSPEYANWVFDPTHPTQGRRFLHARNQLMLRAQERRLNVWEIEPEMPHTDDLHSVHDMEYVYDVTIRGESTEWNGQRHDLGELAKLFAGGTLTALDTLIDFKTKLAVHFAGAKHHAMRDISSGFCIFNDFAIAATKATNEFEQRVAIFDCDAHHGDGTEMLLRRNKNVMTFSVH</sequence>
<dbReference type="EMBL" id="RFXN01000247">
    <property type="protein sequence ID" value="NBR94655.1"/>
    <property type="molecule type" value="Genomic_DNA"/>
</dbReference>
<comment type="caution">
    <text evidence="3">The sequence shown here is derived from an EMBL/GenBank/DDBJ whole genome shotgun (WGS) entry which is preliminary data.</text>
</comment>
<dbReference type="GO" id="GO:0040029">
    <property type="term" value="P:epigenetic regulation of gene expression"/>
    <property type="evidence" value="ECO:0007669"/>
    <property type="project" value="TreeGrafter"/>
</dbReference>
<dbReference type="Pfam" id="PF00850">
    <property type="entry name" value="Hist_deacetyl"/>
    <property type="match status" value="1"/>
</dbReference>
<proteinExistence type="inferred from homology"/>
<gene>
    <name evidence="3" type="ORF">EBT44_07610</name>
</gene>
<comment type="similarity">
    <text evidence="1">Belongs to the histone deacetylase family.</text>
</comment>
<dbReference type="Proteomes" id="UP000740727">
    <property type="component" value="Unassembled WGS sequence"/>
</dbReference>
<feature type="domain" description="Histone deacetylase" evidence="2">
    <location>
        <begin position="22"/>
        <end position="181"/>
    </location>
</feature>
<evidence type="ECO:0000313" key="4">
    <source>
        <dbReference type="Proteomes" id="UP000740727"/>
    </source>
</evidence>
<evidence type="ECO:0000313" key="3">
    <source>
        <dbReference type="EMBL" id="NBR94655.1"/>
    </source>
</evidence>
<feature type="non-terminal residue" evidence="3">
    <location>
        <position position="181"/>
    </location>
</feature>
<dbReference type="GO" id="GO:0004407">
    <property type="term" value="F:histone deacetylase activity"/>
    <property type="evidence" value="ECO:0007669"/>
    <property type="project" value="TreeGrafter"/>
</dbReference>
<dbReference type="PRINTS" id="PR01270">
    <property type="entry name" value="HDASUPER"/>
</dbReference>
<name>A0A965GFM6_9PROT</name>
<organism evidence="3 4">
    <name type="scientific">Candidatus Fonsibacter lacus</name>
    <dbReference type="NCBI Taxonomy" id="2576439"/>
    <lineage>
        <taxon>Bacteria</taxon>
        <taxon>Pseudomonadati</taxon>
        <taxon>Pseudomonadota</taxon>
        <taxon>Alphaproteobacteria</taxon>
        <taxon>Candidatus Pelagibacterales</taxon>
        <taxon>Candidatus Pelagibacterales incertae sedis</taxon>
        <taxon>Candidatus Fonsibacter</taxon>
    </lineage>
</organism>
<evidence type="ECO:0000259" key="2">
    <source>
        <dbReference type="Pfam" id="PF00850"/>
    </source>
</evidence>
<dbReference type="PANTHER" id="PTHR10625">
    <property type="entry name" value="HISTONE DEACETYLASE HDAC1-RELATED"/>
    <property type="match status" value="1"/>
</dbReference>
<dbReference type="Gene3D" id="3.40.800.20">
    <property type="entry name" value="Histone deacetylase domain"/>
    <property type="match status" value="1"/>
</dbReference>
<dbReference type="AlphaFoldDB" id="A0A965GFM6"/>
<accession>A0A965GFM6</accession>